<dbReference type="InterPro" id="IPR007076">
    <property type="entry name" value="TfoX_N"/>
</dbReference>
<dbReference type="Gene3D" id="3.30.1460.30">
    <property type="entry name" value="YgaC/TfoX-N like chaperone"/>
    <property type="match status" value="1"/>
</dbReference>
<evidence type="ECO:0000259" key="2">
    <source>
        <dbReference type="Pfam" id="PF04993"/>
    </source>
</evidence>
<keyword evidence="4" id="KW-1185">Reference proteome</keyword>
<gene>
    <name evidence="3" type="ORF">AMOR_27960</name>
</gene>
<dbReference type="Pfam" id="PF04993">
    <property type="entry name" value="TfoX_N"/>
    <property type="match status" value="1"/>
</dbReference>
<dbReference type="PANTHER" id="PTHR36121">
    <property type="entry name" value="PROTEIN SXY"/>
    <property type="match status" value="1"/>
</dbReference>
<evidence type="ECO:0000313" key="3">
    <source>
        <dbReference type="EMBL" id="BDG03800.1"/>
    </source>
</evidence>
<sequence length="184" mass="19969">MANTSTFVEHALDLLSLVPGVDARRMFGGHGLYHRGAMFGLIDDDELFFKTDGETRPRFLEAGCRMWVYAAMQETSYYRPPDDAHEAPESMLPWARLAVDAALRKQAAKAAEAAAKAARRAAREAAQAGAKRSRRGAAATTARPGKSKSHAKPASPAAEVRRGRTATPRRKKPGARARGGRKAR</sequence>
<organism evidence="3 4">
    <name type="scientific">Anaeromyxobacter oryzae</name>
    <dbReference type="NCBI Taxonomy" id="2918170"/>
    <lineage>
        <taxon>Bacteria</taxon>
        <taxon>Pseudomonadati</taxon>
        <taxon>Myxococcota</taxon>
        <taxon>Myxococcia</taxon>
        <taxon>Myxococcales</taxon>
        <taxon>Cystobacterineae</taxon>
        <taxon>Anaeromyxobacteraceae</taxon>
        <taxon>Anaeromyxobacter</taxon>
    </lineage>
</organism>
<dbReference type="SUPFAM" id="SSF159894">
    <property type="entry name" value="YgaC/TfoX-N like"/>
    <property type="match status" value="1"/>
</dbReference>
<reference evidence="4" key="1">
    <citation type="journal article" date="2022" name="Int. J. Syst. Evol. Microbiol.">
        <title>Anaeromyxobacter oryzae sp. nov., Anaeromyxobacter diazotrophicus sp. nov. and Anaeromyxobacter paludicola sp. nov., isolated from paddy soils.</title>
        <authorList>
            <person name="Itoh H."/>
            <person name="Xu Z."/>
            <person name="Mise K."/>
            <person name="Masuda Y."/>
            <person name="Ushijima N."/>
            <person name="Hayakawa C."/>
            <person name="Shiratori Y."/>
            <person name="Senoo K."/>
        </authorList>
    </citation>
    <scope>NUCLEOTIDE SEQUENCE [LARGE SCALE GENOMIC DNA]</scope>
    <source>
        <strain evidence="4">Red232</strain>
    </source>
</reference>
<feature type="region of interest" description="Disordered" evidence="1">
    <location>
        <begin position="122"/>
        <end position="184"/>
    </location>
</feature>
<evidence type="ECO:0000256" key="1">
    <source>
        <dbReference type="SAM" id="MobiDB-lite"/>
    </source>
</evidence>
<dbReference type="EMBL" id="AP025591">
    <property type="protein sequence ID" value="BDG03800.1"/>
    <property type="molecule type" value="Genomic_DNA"/>
</dbReference>
<feature type="compositionally biased region" description="Low complexity" evidence="1">
    <location>
        <begin position="124"/>
        <end position="144"/>
    </location>
</feature>
<dbReference type="PANTHER" id="PTHR36121:SF1">
    <property type="entry name" value="PROTEIN SXY"/>
    <property type="match status" value="1"/>
</dbReference>
<dbReference type="InterPro" id="IPR047525">
    <property type="entry name" value="TfoX-like"/>
</dbReference>
<protein>
    <recommendedName>
        <fullName evidence="2">TfoX N-terminal domain-containing protein</fullName>
    </recommendedName>
</protein>
<proteinExistence type="predicted"/>
<evidence type="ECO:0000313" key="4">
    <source>
        <dbReference type="Proteomes" id="UP001162891"/>
    </source>
</evidence>
<dbReference type="RefSeq" id="WP_248362178.1">
    <property type="nucleotide sequence ID" value="NZ_AP025591.1"/>
</dbReference>
<feature type="domain" description="TfoX N-terminal" evidence="2">
    <location>
        <begin position="13"/>
        <end position="102"/>
    </location>
</feature>
<dbReference type="Proteomes" id="UP001162891">
    <property type="component" value="Chromosome"/>
</dbReference>
<accession>A0ABM7WWB7</accession>
<feature type="compositionally biased region" description="Basic residues" evidence="1">
    <location>
        <begin position="163"/>
        <end position="184"/>
    </location>
</feature>
<name>A0ABM7WWB7_9BACT</name>